<comment type="cofactor">
    <cofactor evidence="1">
        <name>heme</name>
        <dbReference type="ChEBI" id="CHEBI:30413"/>
    </cofactor>
</comment>
<dbReference type="PANTHER" id="PTHR10422">
    <property type="entry name" value="CYTOCHROME C OXIDASE SUBUNIT 1"/>
    <property type="match status" value="1"/>
</dbReference>
<comment type="function">
    <text evidence="17">Component of the cytochrome c oxidase, the last enzyme in the mitochondrial electron transport chain which drives oxidative phosphorylation. The respiratory chain contains 3 multisubunit complexes succinate dehydrogenase (complex II, CII), ubiquinol-cytochrome c oxidoreductase (cytochrome b-c1 complex, complex III, CIII) and cytochrome c oxidase (complex IV, CIV), that cooperate to transfer electrons derived from NADH and succinate to molecular oxygen, creating an electrochemical gradient over the inner membrane that drives transmembrane transport and the ATP synthase. Cytochrome c oxidase is the component of the respiratory chain that catalyzes the reduction of oxygen to water. Electrons originating from reduced cytochrome c in the intermembrane space (IMS) are transferred via the dinuclear copper A center (CU(A)) of subunit 2 and heme A of subunit 1 to the active site in subunit 1, a binuclear center (BNC) formed by heme A3 and copper B (CU(B)). The BNC reduces molecular oxygen to 2 water molecules using 4 electrons from cytochrome c in the IMS and 4 protons from the mitochondrial matrix.</text>
</comment>
<dbReference type="Pfam" id="PF00115">
    <property type="entry name" value="COX1"/>
    <property type="match status" value="1"/>
</dbReference>
<dbReference type="PANTHER" id="PTHR10422:SF18">
    <property type="entry name" value="CYTOCHROME C OXIDASE SUBUNIT 1"/>
    <property type="match status" value="1"/>
</dbReference>
<sequence length="348" mass="39768">LMYLLFGFWSGLLGLSMSFIIRLELMNLNNNFNNNMIYYMMITIHAFIMIFFMTMPIIIGSLSNWLLPLMLMSSDLLFPRLNNLSFWLLIPSLLLMMLNMMLNNNINTGWTLYPPLINQNFITLNFIIFSLHLNGISSIFSSINFISSIFIINNNNFLLNNLSLFIWSIIITTILLIISIPILSSAITMIILDNNLNMNFFNPMGNGNPILYQHLFWFFGHPEVYILILPGFGAMSQIMNQESGKIEIFSKINMIFAMISIGILGFIVWAHHMFTIGLDIDTQLYFMSATMIIAIPTSIKIFSWMMTLNGKKILNSSISLWSMGFIIMFTLGGLTGIILSNSIIDINL</sequence>
<dbReference type="AlphaFoldDB" id="A0A0N9FGL4"/>
<dbReference type="PROSITE" id="PS50855">
    <property type="entry name" value="COX1"/>
    <property type="match status" value="1"/>
</dbReference>
<dbReference type="InterPro" id="IPR036927">
    <property type="entry name" value="Cyt_c_oxase-like_su1_sf"/>
</dbReference>
<comment type="subcellular location">
    <subcellularLocation>
        <location evidence="2 17">Mitochondrion inner membrane</location>
        <topology evidence="2 17">Multi-pass membrane protein</topology>
    </subcellularLocation>
</comment>
<feature type="domain" description="Cytochrome oxidase subunit I profile" evidence="19">
    <location>
        <begin position="1"/>
        <end position="348"/>
    </location>
</feature>
<feature type="non-terminal residue" evidence="20">
    <location>
        <position position="1"/>
    </location>
</feature>
<keyword evidence="9 17" id="KW-0479">Metal-binding</keyword>
<dbReference type="GO" id="GO:0020037">
    <property type="term" value="F:heme binding"/>
    <property type="evidence" value="ECO:0007669"/>
    <property type="project" value="InterPro"/>
</dbReference>
<keyword evidence="7 17" id="KW-0679">Respiratory chain</keyword>
<keyword evidence="13 18" id="KW-1133">Transmembrane helix</keyword>
<evidence type="ECO:0000256" key="7">
    <source>
        <dbReference type="ARBA" id="ARBA00022660"/>
    </source>
</evidence>
<keyword evidence="15 17" id="KW-0472">Membrane</keyword>
<feature type="transmembrane region" description="Helical" evidence="18">
    <location>
        <begin position="252"/>
        <end position="272"/>
    </location>
</feature>
<dbReference type="GO" id="GO:0046872">
    <property type="term" value="F:metal ion binding"/>
    <property type="evidence" value="ECO:0007669"/>
    <property type="project" value="UniProtKB-KW"/>
</dbReference>
<dbReference type="GO" id="GO:0015990">
    <property type="term" value="P:electron transport coupled proton transport"/>
    <property type="evidence" value="ECO:0007669"/>
    <property type="project" value="TreeGrafter"/>
</dbReference>
<proteinExistence type="inferred from homology"/>
<evidence type="ECO:0000256" key="13">
    <source>
        <dbReference type="ARBA" id="ARBA00022989"/>
    </source>
</evidence>
<feature type="non-terminal residue" evidence="20">
    <location>
        <position position="348"/>
    </location>
</feature>
<evidence type="ECO:0000256" key="11">
    <source>
        <dbReference type="ARBA" id="ARBA00022967"/>
    </source>
</evidence>
<keyword evidence="17" id="KW-0813">Transport</keyword>
<name>A0A0N9FGL4_9HEMI</name>
<dbReference type="Gene3D" id="1.20.210.10">
    <property type="entry name" value="Cytochrome c oxidase-like, subunit I domain"/>
    <property type="match status" value="1"/>
</dbReference>
<feature type="transmembrane region" description="Helical" evidence="18">
    <location>
        <begin position="164"/>
        <end position="191"/>
    </location>
</feature>
<dbReference type="SUPFAM" id="SSF81442">
    <property type="entry name" value="Cytochrome c oxidase subunit I-like"/>
    <property type="match status" value="1"/>
</dbReference>
<evidence type="ECO:0000256" key="6">
    <source>
        <dbReference type="ARBA" id="ARBA00015947"/>
    </source>
</evidence>
<reference evidence="20" key="1">
    <citation type="journal article" date="2015" name="Zootaxa">
        <title>A new species of Dysmicoccus damaging lavender in French Provence (Hemiptera, Sternorrhyncha, Pseudococcidae).</title>
        <authorList>
            <person name="Germain J.F."/>
            <person name="Matile-Ferrero D."/>
            <person name="Kaydan M.B."/>
            <person name="Malausa T."/>
            <person name="Williams D.J."/>
        </authorList>
    </citation>
    <scope>NUCLEOTIDE SEQUENCE</scope>
</reference>
<reference evidence="20" key="2">
    <citation type="submission" date="2015-04" db="EMBL/GenBank/DDBJ databases">
        <authorList>
            <person name="Syromyatnikov M.Y."/>
            <person name="Popov V.N."/>
        </authorList>
    </citation>
    <scope>NUCLEOTIDE SEQUENCE</scope>
</reference>
<keyword evidence="12 17" id="KW-0249">Electron transport</keyword>
<evidence type="ECO:0000313" key="20">
    <source>
        <dbReference type="EMBL" id="ALF62563.1"/>
    </source>
</evidence>
<keyword evidence="10 17" id="KW-0999">Mitochondrion inner membrane</keyword>
<comment type="catalytic activity">
    <reaction evidence="16">
        <text>4 Fe(II)-[cytochrome c] + O2 + 8 H(+)(in) = 4 Fe(III)-[cytochrome c] + 2 H2O + 4 H(+)(out)</text>
        <dbReference type="Rhea" id="RHEA:11436"/>
        <dbReference type="Rhea" id="RHEA-COMP:10350"/>
        <dbReference type="Rhea" id="RHEA-COMP:14399"/>
        <dbReference type="ChEBI" id="CHEBI:15377"/>
        <dbReference type="ChEBI" id="CHEBI:15378"/>
        <dbReference type="ChEBI" id="CHEBI:15379"/>
        <dbReference type="ChEBI" id="CHEBI:29033"/>
        <dbReference type="ChEBI" id="CHEBI:29034"/>
        <dbReference type="EC" id="7.1.1.9"/>
    </reaction>
    <physiologicalReaction direction="left-to-right" evidence="16">
        <dbReference type="Rhea" id="RHEA:11437"/>
    </physiologicalReaction>
</comment>
<feature type="transmembrane region" description="Helical" evidence="18">
    <location>
        <begin position="318"/>
        <end position="339"/>
    </location>
</feature>
<dbReference type="InterPro" id="IPR023615">
    <property type="entry name" value="Cyt_c_Oxase_su1_BS"/>
</dbReference>
<keyword evidence="11" id="KW-1278">Translocase</keyword>
<evidence type="ECO:0000256" key="17">
    <source>
        <dbReference type="RuleBase" id="RU000369"/>
    </source>
</evidence>
<dbReference type="GO" id="GO:0006123">
    <property type="term" value="P:mitochondrial electron transport, cytochrome c to oxygen"/>
    <property type="evidence" value="ECO:0007669"/>
    <property type="project" value="TreeGrafter"/>
</dbReference>
<evidence type="ECO:0000256" key="16">
    <source>
        <dbReference type="ARBA" id="ARBA00049512"/>
    </source>
</evidence>
<keyword evidence="20" id="KW-0560">Oxidoreductase</keyword>
<dbReference type="GO" id="GO:0005743">
    <property type="term" value="C:mitochondrial inner membrane"/>
    <property type="evidence" value="ECO:0007669"/>
    <property type="project" value="UniProtKB-SubCell"/>
</dbReference>
<evidence type="ECO:0000256" key="10">
    <source>
        <dbReference type="ARBA" id="ARBA00022792"/>
    </source>
</evidence>
<dbReference type="GO" id="GO:0016491">
    <property type="term" value="F:oxidoreductase activity"/>
    <property type="evidence" value="ECO:0007669"/>
    <property type="project" value="UniProtKB-KW"/>
</dbReference>
<comment type="pathway">
    <text evidence="3 17">Energy metabolism; oxidative phosphorylation.</text>
</comment>
<evidence type="ECO:0000256" key="2">
    <source>
        <dbReference type="ARBA" id="ARBA00004448"/>
    </source>
</evidence>
<keyword evidence="17" id="KW-0349">Heme</keyword>
<protein>
    <recommendedName>
        <fullName evidence="6 17">Cytochrome c oxidase subunit 1</fullName>
        <ecNumber evidence="17">7.1.1.9</ecNumber>
    </recommendedName>
</protein>
<evidence type="ECO:0000256" key="3">
    <source>
        <dbReference type="ARBA" id="ARBA00004673"/>
    </source>
</evidence>
<feature type="transmembrane region" description="Helical" evidence="18">
    <location>
        <begin position="122"/>
        <end position="152"/>
    </location>
</feature>
<dbReference type="EC" id="7.1.1.9" evidence="17"/>
<dbReference type="UniPathway" id="UPA00705"/>
<dbReference type="InterPro" id="IPR000883">
    <property type="entry name" value="Cyt_C_Oxase_1"/>
</dbReference>
<dbReference type="EMBL" id="KR340585">
    <property type="protein sequence ID" value="ALF62564.1"/>
    <property type="molecule type" value="Genomic_DNA"/>
</dbReference>
<evidence type="ECO:0000256" key="5">
    <source>
        <dbReference type="ARBA" id="ARBA00011164"/>
    </source>
</evidence>
<evidence type="ECO:0000256" key="12">
    <source>
        <dbReference type="ARBA" id="ARBA00022982"/>
    </source>
</evidence>
<dbReference type="PROSITE" id="PS00077">
    <property type="entry name" value="COX1_CUB"/>
    <property type="match status" value="1"/>
</dbReference>
<accession>A0A0N9FGL4</accession>
<geneLocation type="mitochondrion" evidence="20"/>
<keyword evidence="14 17" id="KW-0496">Mitochondrion</keyword>
<evidence type="ECO:0000256" key="8">
    <source>
        <dbReference type="ARBA" id="ARBA00022692"/>
    </source>
</evidence>
<keyword evidence="8 17" id="KW-0812">Transmembrane</keyword>
<evidence type="ECO:0000256" key="15">
    <source>
        <dbReference type="ARBA" id="ARBA00023136"/>
    </source>
</evidence>
<dbReference type="PRINTS" id="PR01165">
    <property type="entry name" value="CYCOXIDASEI"/>
</dbReference>
<feature type="transmembrane region" description="Helical" evidence="18">
    <location>
        <begin position="36"/>
        <end position="63"/>
    </location>
</feature>
<evidence type="ECO:0000256" key="4">
    <source>
        <dbReference type="ARBA" id="ARBA00009578"/>
    </source>
</evidence>
<keyword evidence="17" id="KW-0186">Copper</keyword>
<feature type="transmembrane region" description="Helical" evidence="18">
    <location>
        <begin position="211"/>
        <end position="232"/>
    </location>
</feature>
<feature type="transmembrane region" description="Helical" evidence="18">
    <location>
        <begin position="284"/>
        <end position="306"/>
    </location>
</feature>
<dbReference type="GO" id="GO:0004129">
    <property type="term" value="F:cytochrome-c oxidase activity"/>
    <property type="evidence" value="ECO:0007669"/>
    <property type="project" value="UniProtKB-EC"/>
</dbReference>
<evidence type="ECO:0000256" key="14">
    <source>
        <dbReference type="ARBA" id="ARBA00023128"/>
    </source>
</evidence>
<evidence type="ECO:0000259" key="19">
    <source>
        <dbReference type="PROSITE" id="PS50855"/>
    </source>
</evidence>
<comment type="subunit">
    <text evidence="5">Component of the cytochrome c oxidase (complex IV, CIV), a multisubunit enzyme composed of a catalytic core of 3 subunits and several supernumerary subunits. The complex exists as a monomer or a dimer and forms supercomplexes (SCs) in the inner mitochondrial membrane with ubiquinol-cytochrome c oxidoreductase (cytochrome b-c1 complex, complex III, CIII).</text>
</comment>
<organism evidence="20">
    <name type="scientific">Dysmicoccus lavandulae</name>
    <dbReference type="NCBI Taxonomy" id="1699680"/>
    <lineage>
        <taxon>Eukaryota</taxon>
        <taxon>Metazoa</taxon>
        <taxon>Ecdysozoa</taxon>
        <taxon>Arthropoda</taxon>
        <taxon>Hexapoda</taxon>
        <taxon>Insecta</taxon>
        <taxon>Pterygota</taxon>
        <taxon>Neoptera</taxon>
        <taxon>Paraneoptera</taxon>
        <taxon>Hemiptera</taxon>
        <taxon>Sternorrhyncha</taxon>
        <taxon>Coccoidea</taxon>
        <taxon>Pseudococcidae</taxon>
        <taxon>Dysmicoccus</taxon>
    </lineage>
</organism>
<comment type="similarity">
    <text evidence="4 17">Belongs to the heme-copper respiratory oxidase family.</text>
</comment>
<dbReference type="EMBL" id="KR340584">
    <property type="protein sequence ID" value="ALF62563.1"/>
    <property type="molecule type" value="Genomic_DNA"/>
</dbReference>
<dbReference type="InterPro" id="IPR023616">
    <property type="entry name" value="Cyt_c_oxase-like_su1_dom"/>
</dbReference>
<evidence type="ECO:0000256" key="1">
    <source>
        <dbReference type="ARBA" id="ARBA00001971"/>
    </source>
</evidence>
<evidence type="ECO:0000256" key="18">
    <source>
        <dbReference type="SAM" id="Phobius"/>
    </source>
</evidence>
<feature type="transmembrane region" description="Helical" evidence="18">
    <location>
        <begin position="84"/>
        <end position="102"/>
    </location>
</feature>
<evidence type="ECO:0000256" key="9">
    <source>
        <dbReference type="ARBA" id="ARBA00022723"/>
    </source>
</evidence>
<keyword evidence="17" id="KW-0408">Iron</keyword>